<keyword evidence="1" id="KW-0812">Transmembrane</keyword>
<protein>
    <submittedName>
        <fullName evidence="2">Uncharacterized protein</fullName>
    </submittedName>
</protein>
<evidence type="ECO:0000256" key="1">
    <source>
        <dbReference type="SAM" id="Phobius"/>
    </source>
</evidence>
<sequence length="113" mass="12865">MSDQLRDFARRHKQVQRKHRRLAQGYVTKLDRHGVIRHVPRRDYGGVLAMPLAILVLAFFGFKAMLMSGLSPQDYQMHLDALAQGNLAEKVGARLMSRDPLTELLVGLWRSIG</sequence>
<keyword evidence="1" id="KW-1133">Transmembrane helix</keyword>
<dbReference type="RefSeq" id="WP_051487883.1">
    <property type="nucleotide sequence ID" value="NZ_AQQW01000013.1"/>
</dbReference>
<evidence type="ECO:0000313" key="2">
    <source>
        <dbReference type="EMBL" id="ETW11329.1"/>
    </source>
</evidence>
<keyword evidence="1" id="KW-0472">Membrane</keyword>
<organism evidence="2 3">
    <name type="scientific">Roseivivax marinus</name>
    <dbReference type="NCBI Taxonomy" id="1379903"/>
    <lineage>
        <taxon>Bacteria</taxon>
        <taxon>Pseudomonadati</taxon>
        <taxon>Pseudomonadota</taxon>
        <taxon>Alphaproteobacteria</taxon>
        <taxon>Rhodobacterales</taxon>
        <taxon>Roseobacteraceae</taxon>
        <taxon>Roseivivax</taxon>
    </lineage>
</organism>
<keyword evidence="3" id="KW-1185">Reference proteome</keyword>
<name>W4HF45_9RHOB</name>
<dbReference type="EMBL" id="AQQW01000013">
    <property type="protein sequence ID" value="ETW11329.1"/>
    <property type="molecule type" value="Genomic_DNA"/>
</dbReference>
<feature type="transmembrane region" description="Helical" evidence="1">
    <location>
        <begin position="44"/>
        <end position="62"/>
    </location>
</feature>
<dbReference type="AlphaFoldDB" id="W4HF45"/>
<dbReference type="STRING" id="1379903.ATO8_17715"/>
<dbReference type="Proteomes" id="UP000019063">
    <property type="component" value="Unassembled WGS sequence"/>
</dbReference>
<gene>
    <name evidence="2" type="ORF">ATO8_17715</name>
</gene>
<reference evidence="2 3" key="1">
    <citation type="journal article" date="2014" name="Antonie Van Leeuwenhoek">
        <title>Roseivivax atlanticus sp. nov., isolated from surface seawater of the Atlantic Ocean.</title>
        <authorList>
            <person name="Li G."/>
            <person name="Lai Q."/>
            <person name="Liu X."/>
            <person name="Sun F."/>
            <person name="Shao Z."/>
        </authorList>
    </citation>
    <scope>NUCLEOTIDE SEQUENCE [LARGE SCALE GENOMIC DNA]</scope>
    <source>
        <strain evidence="2 3">22II-s10s</strain>
    </source>
</reference>
<dbReference type="eggNOG" id="ENOG5030MC0">
    <property type="taxonomic scope" value="Bacteria"/>
</dbReference>
<evidence type="ECO:0000313" key="3">
    <source>
        <dbReference type="Proteomes" id="UP000019063"/>
    </source>
</evidence>
<proteinExistence type="predicted"/>
<comment type="caution">
    <text evidence="2">The sequence shown here is derived from an EMBL/GenBank/DDBJ whole genome shotgun (WGS) entry which is preliminary data.</text>
</comment>
<accession>W4HF45</accession>